<organism evidence="4 5">
    <name type="scientific">Dokdonia ponticola</name>
    <dbReference type="NCBI Taxonomy" id="2041041"/>
    <lineage>
        <taxon>Bacteria</taxon>
        <taxon>Pseudomonadati</taxon>
        <taxon>Bacteroidota</taxon>
        <taxon>Flavobacteriia</taxon>
        <taxon>Flavobacteriales</taxon>
        <taxon>Flavobacteriaceae</taxon>
        <taxon>Dokdonia</taxon>
    </lineage>
</organism>
<dbReference type="PANTHER" id="PTHR42951">
    <property type="entry name" value="METALLO-BETA-LACTAMASE DOMAIN-CONTAINING"/>
    <property type="match status" value="1"/>
</dbReference>
<feature type="domain" description="Metallo-beta-lactamase" evidence="3">
    <location>
        <begin position="43"/>
        <end position="218"/>
    </location>
</feature>
<dbReference type="InterPro" id="IPR050855">
    <property type="entry name" value="NDM-1-like"/>
</dbReference>
<gene>
    <name evidence="4" type="ORF">ACFO3O_08695</name>
</gene>
<accession>A0ABV9HVQ0</accession>
<name>A0ABV9HVQ0_9FLAO</name>
<dbReference type="InterPro" id="IPR036866">
    <property type="entry name" value="RibonucZ/Hydroxyglut_hydro"/>
</dbReference>
<protein>
    <submittedName>
        <fullName evidence="4">MBL fold metallo-hydrolase</fullName>
    </submittedName>
</protein>
<evidence type="ECO:0000256" key="1">
    <source>
        <dbReference type="ARBA" id="ARBA00005250"/>
    </source>
</evidence>
<dbReference type="SUPFAM" id="SSF56281">
    <property type="entry name" value="Metallo-hydrolase/oxidoreductase"/>
    <property type="match status" value="1"/>
</dbReference>
<comment type="similarity">
    <text evidence="1">Belongs to the metallo-beta-lactamase superfamily. Class-B beta-lactamase family.</text>
</comment>
<dbReference type="PANTHER" id="PTHR42951:SF4">
    <property type="entry name" value="ACYL-COENZYME A THIOESTERASE MBLAC2"/>
    <property type="match status" value="1"/>
</dbReference>
<feature type="chain" id="PRO_5046320772" evidence="2">
    <location>
        <begin position="19"/>
        <end position="296"/>
    </location>
</feature>
<proteinExistence type="inferred from homology"/>
<keyword evidence="2" id="KW-0732">Signal</keyword>
<dbReference type="InterPro" id="IPR001279">
    <property type="entry name" value="Metallo-B-lactamas"/>
</dbReference>
<evidence type="ECO:0000256" key="2">
    <source>
        <dbReference type="SAM" id="SignalP"/>
    </source>
</evidence>
<feature type="signal peptide" evidence="2">
    <location>
        <begin position="1"/>
        <end position="18"/>
    </location>
</feature>
<evidence type="ECO:0000313" key="5">
    <source>
        <dbReference type="Proteomes" id="UP001596043"/>
    </source>
</evidence>
<dbReference type="EMBL" id="JBHSFV010000004">
    <property type="protein sequence ID" value="MFC4633983.1"/>
    <property type="molecule type" value="Genomic_DNA"/>
</dbReference>
<evidence type="ECO:0000313" key="4">
    <source>
        <dbReference type="EMBL" id="MFC4633983.1"/>
    </source>
</evidence>
<reference evidence="5" key="1">
    <citation type="journal article" date="2019" name="Int. J. Syst. Evol. Microbiol.">
        <title>The Global Catalogue of Microorganisms (GCM) 10K type strain sequencing project: providing services to taxonomists for standard genome sequencing and annotation.</title>
        <authorList>
            <consortium name="The Broad Institute Genomics Platform"/>
            <consortium name="The Broad Institute Genome Sequencing Center for Infectious Disease"/>
            <person name="Wu L."/>
            <person name="Ma J."/>
        </authorList>
    </citation>
    <scope>NUCLEOTIDE SEQUENCE [LARGE SCALE GENOMIC DNA]</scope>
    <source>
        <strain evidence="5">YJ-61-S</strain>
    </source>
</reference>
<evidence type="ECO:0000259" key="3">
    <source>
        <dbReference type="SMART" id="SM00849"/>
    </source>
</evidence>
<dbReference type="CDD" id="cd16282">
    <property type="entry name" value="metallo-hydrolase-like_MBL-fold"/>
    <property type="match status" value="1"/>
</dbReference>
<sequence length="296" mass="32344">MKKITLIALLATAYISCAQGRFDNVEITIEPVSDNIYMLQGAGGNIGISVGDDGVFMIDDQFAPLSEKITNAIKTISDKPVTFLVNTHFHGDHSGGNTNFEAAGAMIVAHDNVRKRLANNKKTADSGLPVITFSDDATFYMNKNDIFITHVHHAHTDGDALVYFIQSNVLHTGDTFFHGNHKFPYIDINNGGSLKGDIEAAKKGLLLINNSTKIIPGHGPVATKAEYQKYHDMLVGIHKNVSQAIKEGKTEEEVVAMESLTADYHSDKDAENSFITGEKIRRAAYKSILAEKEATH</sequence>
<dbReference type="Gene3D" id="3.60.15.10">
    <property type="entry name" value="Ribonuclease Z/Hydroxyacylglutathione hydrolase-like"/>
    <property type="match status" value="1"/>
</dbReference>
<dbReference type="RefSeq" id="WP_379978209.1">
    <property type="nucleotide sequence ID" value="NZ_JBHSFV010000004.1"/>
</dbReference>
<dbReference type="SMART" id="SM00849">
    <property type="entry name" value="Lactamase_B"/>
    <property type="match status" value="1"/>
</dbReference>
<keyword evidence="5" id="KW-1185">Reference proteome</keyword>
<dbReference type="Pfam" id="PF00753">
    <property type="entry name" value="Lactamase_B"/>
    <property type="match status" value="1"/>
</dbReference>
<dbReference type="Proteomes" id="UP001596043">
    <property type="component" value="Unassembled WGS sequence"/>
</dbReference>
<comment type="caution">
    <text evidence="4">The sequence shown here is derived from an EMBL/GenBank/DDBJ whole genome shotgun (WGS) entry which is preliminary data.</text>
</comment>